<organism evidence="3 4">
    <name type="scientific">Thermoclostridium caenicola</name>
    <dbReference type="NCBI Taxonomy" id="659425"/>
    <lineage>
        <taxon>Bacteria</taxon>
        <taxon>Bacillati</taxon>
        <taxon>Bacillota</taxon>
        <taxon>Clostridia</taxon>
        <taxon>Eubacteriales</taxon>
        <taxon>Oscillospiraceae</taxon>
        <taxon>Thermoclostridium</taxon>
    </lineage>
</organism>
<feature type="transmembrane region" description="Helical" evidence="2">
    <location>
        <begin position="48"/>
        <end position="67"/>
    </location>
</feature>
<evidence type="ECO:0000256" key="2">
    <source>
        <dbReference type="SAM" id="Phobius"/>
    </source>
</evidence>
<feature type="compositionally biased region" description="Basic and acidic residues" evidence="1">
    <location>
        <begin position="289"/>
        <end position="298"/>
    </location>
</feature>
<dbReference type="Proteomes" id="UP000324781">
    <property type="component" value="Unassembled WGS sequence"/>
</dbReference>
<dbReference type="AlphaFoldDB" id="A0A1M6CHG6"/>
<keyword evidence="2" id="KW-0472">Membrane</keyword>
<protein>
    <submittedName>
        <fullName evidence="3">Uncharacterized protein</fullName>
    </submittedName>
</protein>
<feature type="region of interest" description="Disordered" evidence="1">
    <location>
        <begin position="265"/>
        <end position="298"/>
    </location>
</feature>
<dbReference type="EMBL" id="FQZP01000005">
    <property type="protein sequence ID" value="SHI60447.1"/>
    <property type="molecule type" value="Genomic_DNA"/>
</dbReference>
<keyword evidence="2" id="KW-0812">Transmembrane</keyword>
<gene>
    <name evidence="3" type="ORF">SAMN05444373_100524</name>
</gene>
<evidence type="ECO:0000313" key="3">
    <source>
        <dbReference type="EMBL" id="SHI60447.1"/>
    </source>
</evidence>
<dbReference type="RefSeq" id="WP_149677794.1">
    <property type="nucleotide sequence ID" value="NZ_FQZP01000005.1"/>
</dbReference>
<sequence length="405" mass="44641">MKREDIRRAIDRIAPGPDAEKRMLAHILQKTGETERKASRTAFSPRRAIPVLAMSAMIVAGALIWSLSSGGLLTGNPGEKLQAGDSIGAAPREDAVYVLKDQFQLSNRHYILLREEQRAEFGLPDTIKDEDIGEKIATITTSVDESLIGLEVYRYTPAGGEAVVAVKKETGYQLFNFMTFESYLNNQDEDAKAYLELYGIYSAEDIARIRFIGHSERAKLEGRTEILAELTDRQKIKTFYDFYSVIPNSSDRYFEKLFSNTGAGRGNVDAVPDPTKPGSKGMEIPPMPPEHRDGGLHDRPDAPVSIRKDEVPEAKEVMPSGYAEDLPTVYPVAPADTPNAVGQGSTQAGYAGSAGTNALENPVTIRIYNRSGVYMETVYYPNIGFISRHEVNEAFAAFLKECLGM</sequence>
<reference evidence="3 4" key="1">
    <citation type="submission" date="2016-11" db="EMBL/GenBank/DDBJ databases">
        <authorList>
            <person name="Varghese N."/>
            <person name="Submissions S."/>
        </authorList>
    </citation>
    <scope>NUCLEOTIDE SEQUENCE [LARGE SCALE GENOMIC DNA]</scope>
    <source>
        <strain evidence="3 4">DSM 19027</strain>
    </source>
</reference>
<proteinExistence type="predicted"/>
<keyword evidence="2" id="KW-1133">Transmembrane helix</keyword>
<evidence type="ECO:0000313" key="4">
    <source>
        <dbReference type="Proteomes" id="UP000324781"/>
    </source>
</evidence>
<keyword evidence="4" id="KW-1185">Reference proteome</keyword>
<dbReference type="OrthoDB" id="2081411at2"/>
<name>A0A1M6CHG6_9FIRM</name>
<evidence type="ECO:0000256" key="1">
    <source>
        <dbReference type="SAM" id="MobiDB-lite"/>
    </source>
</evidence>
<accession>A0A1M6CHG6</accession>